<dbReference type="AlphaFoldDB" id="A0A953LXI0"/>
<evidence type="ECO:0000313" key="1">
    <source>
        <dbReference type="EMBL" id="MBZ0156991.1"/>
    </source>
</evidence>
<gene>
    <name evidence="1" type="ORF">K8I29_12375</name>
</gene>
<dbReference type="GO" id="GO:0008168">
    <property type="term" value="F:methyltransferase activity"/>
    <property type="evidence" value="ECO:0007669"/>
    <property type="project" value="UniProtKB-KW"/>
</dbReference>
<dbReference type="InterPro" id="IPR029063">
    <property type="entry name" value="SAM-dependent_MTases_sf"/>
</dbReference>
<proteinExistence type="predicted"/>
<keyword evidence="1" id="KW-0489">Methyltransferase</keyword>
<name>A0A953LXI0_9BACT</name>
<sequence length="311" mass="35758">MPVVTLEDFARSFGTTAEDVREKCADRIAQSNFSYTLIEGAERDALILSILKRIEEDRQVIGAPERQKVWDKGWEENLNDFIGSGYDLGTLVPRFIRRGQPVRFNADYIQPANPAFELDYFAVFRQWLFKTYFSSISHVYEFGCGTGFNLVALAQLYPEKRLFGLDFVTSSAELVNRIAEHHRFNLSGHLFDMITPDRSFALEKGSAVLTIGSVEQLASKFEAFVEYLQEQPVSLCVHVEPTIELYDENNLVDYLAIRFQGKRGYTRNLLPHLKELEKAGKVEILKVKRLYFGSLYMEGYNCMVWRAVRQA</sequence>
<dbReference type="EMBL" id="JAIOIV010000100">
    <property type="protein sequence ID" value="MBZ0156991.1"/>
    <property type="molecule type" value="Genomic_DNA"/>
</dbReference>
<dbReference type="SUPFAM" id="SSF53335">
    <property type="entry name" value="S-adenosyl-L-methionine-dependent methyltransferases"/>
    <property type="match status" value="1"/>
</dbReference>
<comment type="caution">
    <text evidence="1">The sequence shown here is derived from an EMBL/GenBank/DDBJ whole genome shotgun (WGS) entry which is preliminary data.</text>
</comment>
<protein>
    <submittedName>
        <fullName evidence="1">Class I SAM-dependent methyltransferase</fullName>
    </submittedName>
</protein>
<organism evidence="1 2">
    <name type="scientific">Candidatus Nitrobium versatile</name>
    <dbReference type="NCBI Taxonomy" id="2884831"/>
    <lineage>
        <taxon>Bacteria</taxon>
        <taxon>Pseudomonadati</taxon>
        <taxon>Nitrospirota</taxon>
        <taxon>Nitrospiria</taxon>
        <taxon>Nitrospirales</taxon>
        <taxon>Nitrospiraceae</taxon>
        <taxon>Candidatus Nitrobium</taxon>
    </lineage>
</organism>
<keyword evidence="1" id="KW-0808">Transferase</keyword>
<accession>A0A953LXI0</accession>
<reference evidence="1" key="2">
    <citation type="submission" date="2021-08" db="EMBL/GenBank/DDBJ databases">
        <authorList>
            <person name="Dalcin Martins P."/>
        </authorList>
    </citation>
    <scope>NUCLEOTIDE SEQUENCE</scope>
    <source>
        <strain evidence="1">MAG_39</strain>
    </source>
</reference>
<evidence type="ECO:0000313" key="2">
    <source>
        <dbReference type="Proteomes" id="UP000705867"/>
    </source>
</evidence>
<dbReference type="GO" id="GO:0032259">
    <property type="term" value="P:methylation"/>
    <property type="evidence" value="ECO:0007669"/>
    <property type="project" value="UniProtKB-KW"/>
</dbReference>
<dbReference type="Gene3D" id="3.40.50.150">
    <property type="entry name" value="Vaccinia Virus protein VP39"/>
    <property type="match status" value="1"/>
</dbReference>
<dbReference type="Proteomes" id="UP000705867">
    <property type="component" value="Unassembled WGS sequence"/>
</dbReference>
<reference evidence="1" key="1">
    <citation type="journal article" date="2021" name="bioRxiv">
        <title>Unraveling nitrogen, sulfur and carbon metabolic pathways and microbial community transcriptional responses to substrate deprivation and toxicity stresses in a bioreactor mimicking anoxic brackish coastal sediment conditions.</title>
        <authorList>
            <person name="Martins P.D."/>
            <person name="Echeveste M.J."/>
            <person name="Arshad A."/>
            <person name="Kurth J."/>
            <person name="Ouboter H."/>
            <person name="Jetten M.S.M."/>
            <person name="Welte C.U."/>
        </authorList>
    </citation>
    <scope>NUCLEOTIDE SEQUENCE</scope>
    <source>
        <strain evidence="1">MAG_39</strain>
    </source>
</reference>